<dbReference type="CDD" id="cd01144">
    <property type="entry name" value="BtuF"/>
    <property type="match status" value="1"/>
</dbReference>
<accession>A0ABU3VVB1</accession>
<evidence type="ECO:0000256" key="2">
    <source>
        <dbReference type="SAM" id="SignalP"/>
    </source>
</evidence>
<dbReference type="NCBIfam" id="NF038402">
    <property type="entry name" value="TroA_like"/>
    <property type="match status" value="1"/>
</dbReference>
<dbReference type="PANTHER" id="PTHR30535:SF34">
    <property type="entry name" value="MOLYBDATE-BINDING PROTEIN MOLA"/>
    <property type="match status" value="1"/>
</dbReference>
<name>A0ABU3VVB1_9GAMM</name>
<dbReference type="InterPro" id="IPR054828">
    <property type="entry name" value="Vit_B12_bind_prot"/>
</dbReference>
<dbReference type="Pfam" id="PF01497">
    <property type="entry name" value="Peripla_BP_2"/>
    <property type="match status" value="1"/>
</dbReference>
<feature type="domain" description="Fe/B12 periplasmic-binding" evidence="3">
    <location>
        <begin position="39"/>
        <end position="290"/>
    </location>
</feature>
<dbReference type="Gene3D" id="3.40.50.1980">
    <property type="entry name" value="Nitrogenase molybdenum iron protein domain"/>
    <property type="match status" value="2"/>
</dbReference>
<organism evidence="4 5">
    <name type="scientific">Marinobacter xestospongiae</name>
    <dbReference type="NCBI Taxonomy" id="994319"/>
    <lineage>
        <taxon>Bacteria</taxon>
        <taxon>Pseudomonadati</taxon>
        <taxon>Pseudomonadota</taxon>
        <taxon>Gammaproteobacteria</taxon>
        <taxon>Pseudomonadales</taxon>
        <taxon>Marinobacteraceae</taxon>
        <taxon>Marinobacter</taxon>
    </lineage>
</organism>
<dbReference type="InterPro" id="IPR002491">
    <property type="entry name" value="ABC_transptr_periplasmic_BD"/>
</dbReference>
<dbReference type="PANTHER" id="PTHR30535">
    <property type="entry name" value="VITAMIN B12-BINDING PROTEIN"/>
    <property type="match status" value="1"/>
</dbReference>
<keyword evidence="5" id="KW-1185">Reference proteome</keyword>
<feature type="signal peptide" evidence="2">
    <location>
        <begin position="1"/>
        <end position="19"/>
    </location>
</feature>
<feature type="chain" id="PRO_5047298057" evidence="2">
    <location>
        <begin position="20"/>
        <end position="290"/>
    </location>
</feature>
<comment type="caution">
    <text evidence="4">The sequence shown here is derived from an EMBL/GenBank/DDBJ whole genome shotgun (WGS) entry which is preliminary data.</text>
</comment>
<evidence type="ECO:0000256" key="1">
    <source>
        <dbReference type="ARBA" id="ARBA00022729"/>
    </source>
</evidence>
<dbReference type="SUPFAM" id="SSF53807">
    <property type="entry name" value="Helical backbone' metal receptor"/>
    <property type="match status" value="1"/>
</dbReference>
<dbReference type="InterPro" id="IPR050902">
    <property type="entry name" value="ABC_Transporter_SBP"/>
</dbReference>
<dbReference type="EMBL" id="JAWIIJ010000003">
    <property type="protein sequence ID" value="MDV2078209.1"/>
    <property type="molecule type" value="Genomic_DNA"/>
</dbReference>
<dbReference type="Proteomes" id="UP001269819">
    <property type="component" value="Unassembled WGS sequence"/>
</dbReference>
<gene>
    <name evidence="4" type="ORF">RYS15_05910</name>
</gene>
<evidence type="ECO:0000259" key="3">
    <source>
        <dbReference type="PROSITE" id="PS50983"/>
    </source>
</evidence>
<proteinExistence type="predicted"/>
<protein>
    <submittedName>
        <fullName evidence="4">Cobalamin-binding protein</fullName>
    </submittedName>
</protein>
<sequence>MHQRALLVLLMLVSSLVRAEICERDDRGQTLCLAQPAMRIATLSPGATELVFAAGAGDRVVAVVEFSDYPPEAKAITSVGNHGRIDLETLVALKPDLVIDWVSGNTAQKDKLDVLDFPVFSIEPQTFEGVSTALERLGRLAGTAAAGQSAADDFRDGIADLARRYRDQPPVTVFYEVWEEPLMTVSDQQLIGKVITLCGGDNVFGDQDSLIPRIDVESVLAANPEAILAGGMGEANDRWLEPWRQYPGLLATQRDNLFFVPPSLVQRPTPRLLEGSRIFCDHLERARGRR</sequence>
<dbReference type="PROSITE" id="PS50983">
    <property type="entry name" value="FE_B12_PBP"/>
    <property type="match status" value="1"/>
</dbReference>
<keyword evidence="1 2" id="KW-0732">Signal</keyword>
<dbReference type="RefSeq" id="WP_316973021.1">
    <property type="nucleotide sequence ID" value="NZ_JAWIIJ010000003.1"/>
</dbReference>
<evidence type="ECO:0000313" key="4">
    <source>
        <dbReference type="EMBL" id="MDV2078209.1"/>
    </source>
</evidence>
<evidence type="ECO:0000313" key="5">
    <source>
        <dbReference type="Proteomes" id="UP001269819"/>
    </source>
</evidence>
<reference evidence="4 5" key="1">
    <citation type="submission" date="2023-10" db="EMBL/GenBank/DDBJ databases">
        <title>Characteristics and mechanism of a salt-tolerant marine origin heterotrophic nitrifying- aerobic denitrifying bacteria Marinobacter xestospongiae HN1.</title>
        <authorList>
            <person name="Qi R."/>
        </authorList>
    </citation>
    <scope>NUCLEOTIDE SEQUENCE [LARGE SCALE GENOMIC DNA]</scope>
    <source>
        <strain evidence="4 5">HN1</strain>
    </source>
</reference>